<evidence type="ECO:0000313" key="2">
    <source>
        <dbReference type="Proteomes" id="UP000245369"/>
    </source>
</evidence>
<dbReference type="RefSeq" id="WP_019768795.1">
    <property type="nucleotide sequence ID" value="NZ_CP029490.1"/>
</dbReference>
<keyword evidence="2" id="KW-1185">Reference proteome</keyword>
<gene>
    <name evidence="1" type="ORF">DK182_03370</name>
</gene>
<organism evidence="1 2">
    <name type="scientific">Streptococcus sobrinus</name>
    <dbReference type="NCBI Taxonomy" id="1310"/>
    <lineage>
        <taxon>Bacteria</taxon>
        <taxon>Bacillati</taxon>
        <taxon>Bacillota</taxon>
        <taxon>Bacilli</taxon>
        <taxon>Lactobacillales</taxon>
        <taxon>Streptococcaceae</taxon>
        <taxon>Streptococcus</taxon>
    </lineage>
</organism>
<dbReference type="GeneID" id="93923555"/>
<dbReference type="EMBL" id="CP029490">
    <property type="protein sequence ID" value="AWN20440.1"/>
    <property type="molecule type" value="Genomic_DNA"/>
</dbReference>
<accession>A0ABM6W439</accession>
<name>A0ABM6W439_9STRE</name>
<protein>
    <submittedName>
        <fullName evidence="1">Uncharacterized protein</fullName>
    </submittedName>
</protein>
<reference evidence="1 2" key="1">
    <citation type="submission" date="2018-05" db="EMBL/GenBank/DDBJ databases">
        <title>Complete genome sequences of Streptococcus sobrinus.</title>
        <authorList>
            <person name="Sales M."/>
            <person name="Jensen P.A."/>
        </authorList>
    </citation>
    <scope>NUCLEOTIDE SEQUENCE [LARGE SCALE GENOMIC DNA]</scope>
    <source>
        <strain evidence="1 2">SL1</strain>
    </source>
</reference>
<sequence>MKFKVYDLNTINQAKAELGFNPNSLNLTVFLGPGNTAAMISYLTMFARDYYNLSFEQNGLLLIKRSKATNKLIKEDYTFIPNEEIQSIQFKSGLLMHRLFVTDRSGKRTIFRTSRFWLGIPWQAQSVKQVADSYGRQ</sequence>
<evidence type="ECO:0000313" key="1">
    <source>
        <dbReference type="EMBL" id="AWN20440.1"/>
    </source>
</evidence>
<dbReference type="Proteomes" id="UP000245369">
    <property type="component" value="Chromosome"/>
</dbReference>
<proteinExistence type="predicted"/>